<evidence type="ECO:0000256" key="1">
    <source>
        <dbReference type="ARBA" id="ARBA00004173"/>
    </source>
</evidence>
<sequence>MAWGGMSFAWYRRKSPSPAVDDGHKSQESQGDVYHEKPLGKNQERQDTLHILKLPSDTDQAPLDIVAIHGLNGDWQKSWANARDKPFMWLRDLLPTKFPGARIMSFEYDARAIGAISPAGVREHADNLIRLLRNEREDNKDKNRPIVFIVHSLGGIIIKQALKKASDLGMNKGPSQADALDISNSTKGIVFFGTPHRGADAAKWAKVVTDVVSTSLNLPQAELVKVLQTNSDDLMSISEDFSPLASRYAIASFYESIVHPILGTVVVDKASALMALPHEETMMLGGDHSSMCKLGRNDLRWDPVWRAIRRCSRGVGM</sequence>
<proteinExistence type="inferred from homology"/>
<organism evidence="10 11">
    <name type="scientific">Madurella fahalii</name>
    <dbReference type="NCBI Taxonomy" id="1157608"/>
    <lineage>
        <taxon>Eukaryota</taxon>
        <taxon>Fungi</taxon>
        <taxon>Dikarya</taxon>
        <taxon>Ascomycota</taxon>
        <taxon>Pezizomycotina</taxon>
        <taxon>Sordariomycetes</taxon>
        <taxon>Sordariomycetidae</taxon>
        <taxon>Sordariales</taxon>
        <taxon>Sordariales incertae sedis</taxon>
        <taxon>Madurella</taxon>
    </lineage>
</organism>
<dbReference type="EMBL" id="BAAFSV010000004">
    <property type="protein sequence ID" value="GAB1317133.1"/>
    <property type="molecule type" value="Genomic_DNA"/>
</dbReference>
<dbReference type="Gene3D" id="3.40.50.1820">
    <property type="entry name" value="alpha/beta hydrolase"/>
    <property type="match status" value="1"/>
</dbReference>
<feature type="region of interest" description="Disordered" evidence="8">
    <location>
        <begin position="15"/>
        <end position="40"/>
    </location>
</feature>
<evidence type="ECO:0000256" key="8">
    <source>
        <dbReference type="SAM" id="MobiDB-lite"/>
    </source>
</evidence>
<dbReference type="SUPFAM" id="SSF53474">
    <property type="entry name" value="alpha/beta-Hydrolases"/>
    <property type="match status" value="1"/>
</dbReference>
<comment type="subcellular location">
    <subcellularLocation>
        <location evidence="2">Endoplasmic reticulum</location>
    </subcellularLocation>
    <subcellularLocation>
        <location evidence="3">Membrane</location>
    </subcellularLocation>
    <subcellularLocation>
        <location evidence="1">Mitochondrion</location>
    </subcellularLocation>
</comment>
<dbReference type="InterPro" id="IPR007751">
    <property type="entry name" value="DUF676_lipase-like"/>
</dbReference>
<name>A0ABQ0GH97_9PEZI</name>
<keyword evidence="6" id="KW-0496">Mitochondrion</keyword>
<dbReference type="GeneID" id="98178086"/>
<dbReference type="InterPro" id="IPR029058">
    <property type="entry name" value="AB_hydrolase_fold"/>
</dbReference>
<dbReference type="InterPro" id="IPR052374">
    <property type="entry name" value="SERAC1"/>
</dbReference>
<gene>
    <name evidence="10" type="ORF">MFIFM68171_07343</name>
</gene>
<evidence type="ECO:0000313" key="10">
    <source>
        <dbReference type="EMBL" id="GAB1317133.1"/>
    </source>
</evidence>
<feature type="domain" description="DUF676" evidence="9">
    <location>
        <begin position="65"/>
        <end position="170"/>
    </location>
</feature>
<dbReference type="Pfam" id="PF05057">
    <property type="entry name" value="DUF676"/>
    <property type="match status" value="1"/>
</dbReference>
<protein>
    <recommendedName>
        <fullName evidence="9">DUF676 domain-containing protein</fullName>
    </recommendedName>
</protein>
<comment type="caution">
    <text evidence="10">The sequence shown here is derived from an EMBL/GenBank/DDBJ whole genome shotgun (WGS) entry which is preliminary data.</text>
</comment>
<evidence type="ECO:0000313" key="11">
    <source>
        <dbReference type="Proteomes" id="UP001628179"/>
    </source>
</evidence>
<evidence type="ECO:0000256" key="5">
    <source>
        <dbReference type="ARBA" id="ARBA00022824"/>
    </source>
</evidence>
<keyword evidence="11" id="KW-1185">Reference proteome</keyword>
<evidence type="ECO:0000256" key="6">
    <source>
        <dbReference type="ARBA" id="ARBA00023128"/>
    </source>
</evidence>
<evidence type="ECO:0000256" key="3">
    <source>
        <dbReference type="ARBA" id="ARBA00004370"/>
    </source>
</evidence>
<reference evidence="10 11" key="1">
    <citation type="submission" date="2024-09" db="EMBL/GenBank/DDBJ databases">
        <title>Itraconazole resistance in Madurella fahalii resulting from another homologue of gene encoding cytochrome P450 14-alpha sterol demethylase (CYP51).</title>
        <authorList>
            <person name="Yoshioka I."/>
            <person name="Fahal A.H."/>
            <person name="Kaneko S."/>
            <person name="Yaguchi T."/>
        </authorList>
    </citation>
    <scope>NUCLEOTIDE SEQUENCE [LARGE SCALE GENOMIC DNA]</scope>
    <source>
        <strain evidence="10 11">IFM 68171</strain>
    </source>
</reference>
<comment type="similarity">
    <text evidence="4">Belongs to the putative lipase ROG1 family.</text>
</comment>
<dbReference type="PANTHER" id="PTHR48182">
    <property type="entry name" value="PROTEIN SERAC1"/>
    <property type="match status" value="1"/>
</dbReference>
<evidence type="ECO:0000256" key="2">
    <source>
        <dbReference type="ARBA" id="ARBA00004240"/>
    </source>
</evidence>
<dbReference type="Proteomes" id="UP001628179">
    <property type="component" value="Unassembled WGS sequence"/>
</dbReference>
<evidence type="ECO:0000256" key="7">
    <source>
        <dbReference type="ARBA" id="ARBA00023136"/>
    </source>
</evidence>
<dbReference type="PANTHER" id="PTHR48182:SF2">
    <property type="entry name" value="PROTEIN SERAC1"/>
    <property type="match status" value="1"/>
</dbReference>
<evidence type="ECO:0000256" key="4">
    <source>
        <dbReference type="ARBA" id="ARBA00007920"/>
    </source>
</evidence>
<accession>A0ABQ0GH97</accession>
<keyword evidence="5" id="KW-0256">Endoplasmic reticulum</keyword>
<dbReference type="RefSeq" id="XP_070918864.1">
    <property type="nucleotide sequence ID" value="XM_071062763.1"/>
</dbReference>
<feature type="compositionally biased region" description="Basic and acidic residues" evidence="8">
    <location>
        <begin position="21"/>
        <end position="40"/>
    </location>
</feature>
<keyword evidence="7" id="KW-0472">Membrane</keyword>
<evidence type="ECO:0000259" key="9">
    <source>
        <dbReference type="Pfam" id="PF05057"/>
    </source>
</evidence>